<proteinExistence type="predicted"/>
<dbReference type="RefSeq" id="WP_309562519.1">
    <property type="nucleotide sequence ID" value="NZ_JAVJIU010000004.1"/>
</dbReference>
<protein>
    <submittedName>
        <fullName evidence="1">Uncharacterized protein</fullName>
    </submittedName>
</protein>
<accession>A0ABU1ETD9</accession>
<comment type="caution">
    <text evidence="1">The sequence shown here is derived from an EMBL/GenBank/DDBJ whole genome shotgun (WGS) entry which is preliminary data.</text>
</comment>
<evidence type="ECO:0000313" key="1">
    <source>
        <dbReference type="EMBL" id="MDR5591661.1"/>
    </source>
</evidence>
<dbReference type="Proteomes" id="UP001257234">
    <property type="component" value="Unassembled WGS sequence"/>
</dbReference>
<evidence type="ECO:0000313" key="2">
    <source>
        <dbReference type="Proteomes" id="UP001257234"/>
    </source>
</evidence>
<dbReference type="EMBL" id="JAVJIU010000004">
    <property type="protein sequence ID" value="MDR5591661.1"/>
    <property type="molecule type" value="Genomic_DNA"/>
</dbReference>
<keyword evidence="2" id="KW-1185">Reference proteome</keyword>
<organism evidence="1 2">
    <name type="scientific">Christiangramia sediminicola</name>
    <dbReference type="NCBI Taxonomy" id="3073267"/>
    <lineage>
        <taxon>Bacteria</taxon>
        <taxon>Pseudomonadati</taxon>
        <taxon>Bacteroidota</taxon>
        <taxon>Flavobacteriia</taxon>
        <taxon>Flavobacteriales</taxon>
        <taxon>Flavobacteriaceae</taxon>
        <taxon>Christiangramia</taxon>
    </lineage>
</organism>
<name>A0ABU1ETD9_9FLAO</name>
<sequence length="278" mass="33485">MADEFSAIFKTIGKRSDEIKDTMKLGGALDSKMRQVVEMFKNRLEDYKHPEDDAEKEKFEILDIEYKEAINIRDKVSYFFQRVDDKLQQLIDKFIFASAQLNHLQDNFRNQSRFRLNVKRFLRFTLNEAYYDKDGPKLPGYFPRKTLPKETFRFRWVRYKDSFSKPVNKVIPSQIDTTYQRKETVKIEKEIERQQNTAKLTRFYKDLLKRNKELDFTEHFYKILREKNDTEIALNVGYELFEYANGLSEYSVEISKEMPENYEQNNIIVWKMKITSAQ</sequence>
<gene>
    <name evidence="1" type="ORF">RE431_13520</name>
</gene>
<reference evidence="2" key="1">
    <citation type="submission" date="2023-07" db="EMBL/GenBank/DDBJ databases">
        <title>Christiangramia sp. SM2212., a novel bacterium of the family Flavobacteriaceae isolated from the sea sediment.</title>
        <authorList>
            <person name="Wang J."/>
            <person name="Zhang X."/>
        </authorList>
    </citation>
    <scope>NUCLEOTIDE SEQUENCE [LARGE SCALE GENOMIC DNA]</scope>
    <source>
        <strain evidence="2">SM2212</strain>
    </source>
</reference>